<keyword evidence="4" id="KW-0175">Coiled coil</keyword>
<dbReference type="GO" id="GO:0045944">
    <property type="term" value="P:positive regulation of transcription by RNA polymerase II"/>
    <property type="evidence" value="ECO:0007669"/>
    <property type="project" value="TreeGrafter"/>
</dbReference>
<dbReference type="InterPro" id="IPR028211">
    <property type="entry name" value="Ntr2"/>
</dbReference>
<reference evidence="8" key="1">
    <citation type="journal article" date="2018" name="PLoS ONE">
        <title>Chinook salmon (Oncorhynchus tshawytscha) genome and transcriptome.</title>
        <authorList>
            <person name="Christensen K.A."/>
            <person name="Leong J.S."/>
            <person name="Sakhrani D."/>
            <person name="Biagi C.A."/>
            <person name="Minkley D.R."/>
            <person name="Withler R.E."/>
            <person name="Rondeau E.B."/>
            <person name="Koop B.F."/>
            <person name="Devlin R.H."/>
        </authorList>
    </citation>
    <scope>NUCLEOTIDE SEQUENCE [LARGE SCALE GENOMIC DNA]</scope>
</reference>
<feature type="coiled-coil region" evidence="4">
    <location>
        <begin position="356"/>
        <end position="383"/>
    </location>
</feature>
<feature type="compositionally biased region" description="Basic residues" evidence="5">
    <location>
        <begin position="1"/>
        <end position="11"/>
    </location>
</feature>
<dbReference type="Ensembl" id="ENSOTST00005117834.1">
    <property type="protein sequence ID" value="ENSOTSP00005122062.1"/>
    <property type="gene ID" value="ENSOTSG00005013958.2"/>
</dbReference>
<dbReference type="GO" id="GO:0000390">
    <property type="term" value="P:spliceosomal complex disassembly"/>
    <property type="evidence" value="ECO:0007669"/>
    <property type="project" value="InterPro"/>
</dbReference>
<dbReference type="GO" id="GO:0003677">
    <property type="term" value="F:DNA binding"/>
    <property type="evidence" value="ECO:0007669"/>
    <property type="project" value="InterPro"/>
</dbReference>
<evidence type="ECO:0000313" key="7">
    <source>
        <dbReference type="Ensembl" id="ENSOTSP00005122062.1"/>
    </source>
</evidence>
<feature type="region of interest" description="Disordered" evidence="5">
    <location>
        <begin position="478"/>
        <end position="517"/>
    </location>
</feature>
<reference evidence="7" key="3">
    <citation type="submission" date="2025-09" db="UniProtKB">
        <authorList>
            <consortium name="Ensembl"/>
        </authorList>
    </citation>
    <scope>IDENTIFICATION</scope>
</reference>
<feature type="region of interest" description="Disordered" evidence="5">
    <location>
        <begin position="207"/>
        <end position="289"/>
    </location>
</feature>
<evidence type="ECO:0000256" key="4">
    <source>
        <dbReference type="SAM" id="Coils"/>
    </source>
</evidence>
<feature type="compositionally biased region" description="Basic and acidic residues" evidence="5">
    <location>
        <begin position="496"/>
        <end position="508"/>
    </location>
</feature>
<evidence type="ECO:0000313" key="8">
    <source>
        <dbReference type="Proteomes" id="UP000694402"/>
    </source>
</evidence>
<gene>
    <name evidence="7" type="primary">PAXBP1</name>
</gene>
<dbReference type="AlphaFoldDB" id="A0AAZ3PYV0"/>
<proteinExistence type="inferred from homology"/>
<feature type="region of interest" description="Disordered" evidence="5">
    <location>
        <begin position="150"/>
        <end position="187"/>
    </location>
</feature>
<feature type="compositionally biased region" description="Acidic residues" evidence="5">
    <location>
        <begin position="266"/>
        <end position="283"/>
    </location>
</feature>
<feature type="compositionally biased region" description="Low complexity" evidence="5">
    <location>
        <begin position="178"/>
        <end position="187"/>
    </location>
</feature>
<feature type="domain" description="GCF C-terminal" evidence="6">
    <location>
        <begin position="549"/>
        <end position="762"/>
    </location>
</feature>
<feature type="region of interest" description="Disordered" evidence="5">
    <location>
        <begin position="1"/>
        <end position="35"/>
    </location>
</feature>
<dbReference type="GeneTree" id="ENSGT00390000000455"/>
<dbReference type="PANTHER" id="PTHR12214">
    <property type="entry name" value="GC-RICH SEQUENCE DNA-BINDING FACTOR"/>
    <property type="match status" value="1"/>
</dbReference>
<feature type="region of interest" description="Disordered" evidence="5">
    <location>
        <begin position="54"/>
        <end position="86"/>
    </location>
</feature>
<dbReference type="Proteomes" id="UP000694402">
    <property type="component" value="Unassembled WGS sequence"/>
</dbReference>
<comment type="similarity">
    <text evidence="2">Belongs to the GCF family.</text>
</comment>
<keyword evidence="8" id="KW-1185">Reference proteome</keyword>
<feature type="compositionally biased region" description="Acidic residues" evidence="5">
    <location>
        <begin position="153"/>
        <end position="165"/>
    </location>
</feature>
<dbReference type="InterPro" id="IPR022783">
    <property type="entry name" value="GCFC_dom"/>
</dbReference>
<organism evidence="7 8">
    <name type="scientific">Oncorhynchus tshawytscha</name>
    <name type="common">Chinook salmon</name>
    <name type="synonym">Salmo tshawytscha</name>
    <dbReference type="NCBI Taxonomy" id="74940"/>
    <lineage>
        <taxon>Eukaryota</taxon>
        <taxon>Metazoa</taxon>
        <taxon>Chordata</taxon>
        <taxon>Craniata</taxon>
        <taxon>Vertebrata</taxon>
        <taxon>Euteleostomi</taxon>
        <taxon>Actinopterygii</taxon>
        <taxon>Neopterygii</taxon>
        <taxon>Teleostei</taxon>
        <taxon>Protacanthopterygii</taxon>
        <taxon>Salmoniformes</taxon>
        <taxon>Salmonidae</taxon>
        <taxon>Salmoninae</taxon>
        <taxon>Oncorhynchus</taxon>
    </lineage>
</organism>
<dbReference type="PANTHER" id="PTHR12214:SF2">
    <property type="entry name" value="PAX3- AND PAX7-BINDING PROTEIN 1"/>
    <property type="match status" value="1"/>
</dbReference>
<feature type="compositionally biased region" description="Basic and acidic residues" evidence="5">
    <location>
        <begin position="478"/>
        <end position="488"/>
    </location>
</feature>
<accession>A0AAZ3PYV0</accession>
<protein>
    <recommendedName>
        <fullName evidence="6">GCF C-terminal domain-containing protein</fullName>
    </recommendedName>
</protein>
<evidence type="ECO:0000256" key="1">
    <source>
        <dbReference type="ARBA" id="ARBA00004123"/>
    </source>
</evidence>
<comment type="subcellular location">
    <subcellularLocation>
        <location evidence="1">Nucleus</location>
    </subcellularLocation>
</comment>
<evidence type="ECO:0000256" key="3">
    <source>
        <dbReference type="ARBA" id="ARBA00023242"/>
    </source>
</evidence>
<feature type="compositionally biased region" description="Acidic residues" evidence="5">
    <location>
        <begin position="230"/>
        <end position="244"/>
    </location>
</feature>
<sequence>MFKKAKRSNLRRRNESDEDEKEESQPPCGPFAEDIPVLDAANADTLSGVNVDLHHGNGFQSKAVKKEKKTRDVGGPPKASLLSFDDDEDEAEVFRVKKSNHSKKIVKQLKKEYKEDLEKVCYVKQEPNTGKTSHLCVVCVCVCEPASRAGSEQGEEEMEVDSTDEQEPKTQTGAFSNTSTLSTLSTLRPGEIPDAAFIHAARKRRQMARELGGDAPLVETDTPKKRLVREEEEEGDGSDDEDEDEKRISFSGVKNKSQRTRIAEEIGIEGSDDEALDTGGQDEEVSRWEQEQIRKGISIPQNATSVVRPTVNLRGLISQQSLSPVCLLGLRSTQLTRSVSCVFFFLSRLSQMRVGHDANAKRYDQIQEELEAAQNTIRRLEGSSNDDAEQYKFLQEMRGYVRDLLECFGEKVPTVAELEGNMHQLLRQRACRLVQRRQDDIKDESAEFASLSSKAVMAPNLMSVDSFGRDRTVYQEHARQRRIAEREARRTRRRQAREQNGKRAEHLEGLSSDDEETSTDLTSYCLERDRIVRESKKVFEDVLEDFHSLDSIKSRFEVWRHLYFTCYRDAYIGLCLPKLFNPLVRLQLITWSPLQEKCANFEYMLWFESLLFYGCEEQSGMKKGDVDINLLPAIVERVILPKLAVLAEQVWDPLSCSQTTRLVSFVTRLLRGYPTVLNGDNRNTQEFLKTIVLRTRRTLDDDVFLPLYPKNVLENKNSGPYLFFQRQFWSCVKLLGNVLQWSGVLSGSTVRELALDSTLNRYILSALQNAEAGEDSVLKSQRVVECFPAQWFVGLKGQQTLPQLEPFCRYLTHLASALLRGSLGGSDIDKRNAKYVITCYKGFLKGLYGHYGYTWASALH</sequence>
<dbReference type="InterPro" id="IPR012890">
    <property type="entry name" value="GCFC2-like"/>
</dbReference>
<dbReference type="Pfam" id="PF15458">
    <property type="entry name" value="NTR2"/>
    <property type="match status" value="1"/>
</dbReference>
<keyword evidence="3" id="KW-0539">Nucleus</keyword>
<dbReference type="Pfam" id="PF07842">
    <property type="entry name" value="GCFC"/>
    <property type="match status" value="1"/>
</dbReference>
<name>A0AAZ3PYV0_ONCTS</name>
<evidence type="ECO:0000259" key="6">
    <source>
        <dbReference type="Pfam" id="PF07842"/>
    </source>
</evidence>
<evidence type="ECO:0000256" key="2">
    <source>
        <dbReference type="ARBA" id="ARBA00010801"/>
    </source>
</evidence>
<reference evidence="7" key="2">
    <citation type="submission" date="2025-08" db="UniProtKB">
        <authorList>
            <consortium name="Ensembl"/>
        </authorList>
    </citation>
    <scope>IDENTIFICATION</scope>
</reference>
<dbReference type="GO" id="GO:0071008">
    <property type="term" value="C:U2-type post-mRNA release spliceosomal complex"/>
    <property type="evidence" value="ECO:0007669"/>
    <property type="project" value="InterPro"/>
</dbReference>
<evidence type="ECO:0000256" key="5">
    <source>
        <dbReference type="SAM" id="MobiDB-lite"/>
    </source>
</evidence>